<protein>
    <submittedName>
        <fullName evidence="2">Uncharacterized protein</fullName>
    </submittedName>
</protein>
<dbReference type="EMBL" id="CP007174">
    <property type="protein sequence ID" value="AIF84609.1"/>
    <property type="molecule type" value="Genomic_DNA"/>
</dbReference>
<keyword evidence="1" id="KW-0472">Membrane</keyword>
<dbReference type="HOGENOM" id="CLU_3282671_0_0_2"/>
<dbReference type="AlphaFoldDB" id="A0A075MZD6"/>
<organism evidence="2 3">
    <name type="scientific">Candidatus Nitrososphaera evergladensis SR1</name>
    <dbReference type="NCBI Taxonomy" id="1459636"/>
    <lineage>
        <taxon>Archaea</taxon>
        <taxon>Nitrososphaerota</taxon>
        <taxon>Nitrososphaeria</taxon>
        <taxon>Nitrososphaerales</taxon>
        <taxon>Nitrososphaeraceae</taxon>
        <taxon>Nitrososphaera</taxon>
    </lineage>
</organism>
<evidence type="ECO:0000313" key="3">
    <source>
        <dbReference type="Proteomes" id="UP000028194"/>
    </source>
</evidence>
<sequence>MKKIPKQSLSNLFLKLLGGMFGIPIILTKLLERKISQRIE</sequence>
<evidence type="ECO:0000313" key="2">
    <source>
        <dbReference type="EMBL" id="AIF84609.1"/>
    </source>
</evidence>
<keyword evidence="3" id="KW-1185">Reference proteome</keyword>
<gene>
    <name evidence="2" type="ORF">NTE_02565</name>
</gene>
<proteinExistence type="predicted"/>
<dbReference type="Proteomes" id="UP000028194">
    <property type="component" value="Chromosome"/>
</dbReference>
<dbReference type="KEGG" id="nev:NTE_02565"/>
<evidence type="ECO:0000256" key="1">
    <source>
        <dbReference type="SAM" id="Phobius"/>
    </source>
</evidence>
<name>A0A075MZD6_9ARCH</name>
<feature type="transmembrane region" description="Helical" evidence="1">
    <location>
        <begin position="12"/>
        <end position="31"/>
    </location>
</feature>
<keyword evidence="1" id="KW-0812">Transmembrane</keyword>
<reference evidence="2 3" key="1">
    <citation type="journal article" date="2014" name="PLoS ONE">
        <title>Genome Sequence of Candidatus Nitrososphaera evergladensis from Group I.1b Enriched from Everglades Soil Reveals Novel Genomic Features of the Ammonia-Oxidizing Archaea.</title>
        <authorList>
            <person name="Zhalnina K.V."/>
            <person name="Dias R."/>
            <person name="Leonard M.T."/>
            <person name="Dorr de Quadros P."/>
            <person name="Camargo F.A."/>
            <person name="Drew J.C."/>
            <person name="Farmerie W.G."/>
            <person name="Daroub S.H."/>
            <person name="Triplett E.W."/>
        </authorList>
    </citation>
    <scope>NUCLEOTIDE SEQUENCE [LARGE SCALE GENOMIC DNA]</scope>
    <source>
        <strain evidence="2 3">SR1</strain>
    </source>
</reference>
<keyword evidence="1" id="KW-1133">Transmembrane helix</keyword>
<accession>A0A075MZD6</accession>